<dbReference type="EMBL" id="QRMS01000003">
    <property type="protein sequence ID" value="RHJ87214.1"/>
    <property type="molecule type" value="Genomic_DNA"/>
</dbReference>
<dbReference type="Pfam" id="PF22010">
    <property type="entry name" value="OrtA"/>
    <property type="match status" value="1"/>
</dbReference>
<accession>A0A415E0T2</accession>
<dbReference type="InterPro" id="IPR047755">
    <property type="entry name" value="OrtA"/>
</dbReference>
<dbReference type="NCBIfam" id="NF040739">
    <property type="entry name" value="ornith_OrtA"/>
    <property type="match status" value="1"/>
</dbReference>
<keyword evidence="2" id="KW-1185">Reference proteome</keyword>
<protein>
    <submittedName>
        <fullName evidence="1">2-amino-4-ketopentanoate thiolase</fullName>
    </submittedName>
</protein>
<dbReference type="RefSeq" id="WP_118335753.1">
    <property type="nucleotide sequence ID" value="NZ_AP025567.1"/>
</dbReference>
<name>A0A415E0T2_9FIRM</name>
<dbReference type="Proteomes" id="UP000284841">
    <property type="component" value="Unassembled WGS sequence"/>
</dbReference>
<comment type="caution">
    <text evidence="1">The sequence shown here is derived from an EMBL/GenBank/DDBJ whole genome shotgun (WGS) entry which is preliminary data.</text>
</comment>
<gene>
    <name evidence="1" type="ORF">DW099_10965</name>
</gene>
<organism evidence="1 2">
    <name type="scientific">Emergencia timonensis</name>
    <dbReference type="NCBI Taxonomy" id="1776384"/>
    <lineage>
        <taxon>Bacteria</taxon>
        <taxon>Bacillati</taxon>
        <taxon>Bacillota</taxon>
        <taxon>Clostridia</taxon>
        <taxon>Peptostreptococcales</taxon>
        <taxon>Anaerovoracaceae</taxon>
        <taxon>Emergencia</taxon>
    </lineage>
</organism>
<dbReference type="STRING" id="1776384.GCA_900086585_00681"/>
<proteinExistence type="predicted"/>
<sequence>MAKKGDWVRIHSIVLKADERTAKLPEDTQKCDLQQWTKGYLQEKSAEIGDEVSVETAVGRIVKGTLLEVGPYYTHSYGKFVPEIIEIDKQLRETMSGTMDGGDR</sequence>
<dbReference type="AlphaFoldDB" id="A0A415E0T2"/>
<dbReference type="OrthoDB" id="3712030at2"/>
<evidence type="ECO:0000313" key="1">
    <source>
        <dbReference type="EMBL" id="RHJ87214.1"/>
    </source>
</evidence>
<evidence type="ECO:0000313" key="2">
    <source>
        <dbReference type="Proteomes" id="UP000284841"/>
    </source>
</evidence>
<reference evidence="1 2" key="1">
    <citation type="submission" date="2018-08" db="EMBL/GenBank/DDBJ databases">
        <title>A genome reference for cultivated species of the human gut microbiota.</title>
        <authorList>
            <person name="Zou Y."/>
            <person name="Xue W."/>
            <person name="Luo G."/>
        </authorList>
    </citation>
    <scope>NUCLEOTIDE SEQUENCE [LARGE SCALE GENOMIC DNA]</scope>
    <source>
        <strain evidence="1 2">AM07-24</strain>
    </source>
</reference>